<comment type="caution">
    <text evidence="10">Lacks conserved residue(s) required for the propagation of feature annotation.</text>
</comment>
<evidence type="ECO:0000256" key="3">
    <source>
        <dbReference type="ARBA" id="ARBA00022670"/>
    </source>
</evidence>
<keyword evidence="5" id="KW-0732">Signal</keyword>
<keyword evidence="11" id="KW-1133">Transmembrane helix</keyword>
<dbReference type="GO" id="GO:0016020">
    <property type="term" value="C:membrane"/>
    <property type="evidence" value="ECO:0007669"/>
    <property type="project" value="UniProtKB-SubCell"/>
</dbReference>
<keyword evidence="4" id="KW-0479">Metal-binding</keyword>
<dbReference type="Pfam" id="PF00246">
    <property type="entry name" value="Peptidase_M14"/>
    <property type="match status" value="1"/>
</dbReference>
<evidence type="ECO:0000256" key="8">
    <source>
        <dbReference type="ARBA" id="ARBA00023049"/>
    </source>
</evidence>
<keyword evidence="6" id="KW-0378">Hydrolase</keyword>
<dbReference type="InterPro" id="IPR036990">
    <property type="entry name" value="M14A-like_propep"/>
</dbReference>
<dbReference type="Proteomes" id="UP000283509">
    <property type="component" value="Unassembled WGS sequence"/>
</dbReference>
<reference evidence="13 14" key="2">
    <citation type="submission" date="2019-01" db="EMBL/GenBank/DDBJ databases">
        <title>The decoding of complex shrimp genome reveals the adaptation for benthos swimmer, frequently molting mechanism and breeding impact on genome.</title>
        <authorList>
            <person name="Sun Y."/>
            <person name="Gao Y."/>
            <person name="Yu Y."/>
        </authorList>
    </citation>
    <scope>NUCLEOTIDE SEQUENCE [LARGE SCALE GENOMIC DNA]</scope>
    <source>
        <tissue evidence="13">Muscle</tissue>
    </source>
</reference>
<dbReference type="SUPFAM" id="SSF53187">
    <property type="entry name" value="Zn-dependent exopeptidases"/>
    <property type="match status" value="1"/>
</dbReference>
<evidence type="ECO:0000313" key="14">
    <source>
        <dbReference type="Proteomes" id="UP000283509"/>
    </source>
</evidence>
<proteinExistence type="inferred from homology"/>
<dbReference type="PANTHER" id="PTHR11705">
    <property type="entry name" value="PROTEASE FAMILY M14 CARBOXYPEPTIDASE A,B"/>
    <property type="match status" value="1"/>
</dbReference>
<dbReference type="SUPFAM" id="SSF54897">
    <property type="entry name" value="Protease propeptides/inhibitors"/>
    <property type="match status" value="1"/>
</dbReference>
<dbReference type="EMBL" id="QCYY01002787">
    <property type="protein sequence ID" value="ROT67614.1"/>
    <property type="molecule type" value="Genomic_DNA"/>
</dbReference>
<keyword evidence="11" id="KW-0472">Membrane</keyword>
<keyword evidence="7" id="KW-0862">Zinc</keyword>
<reference evidence="13 14" key="1">
    <citation type="submission" date="2018-04" db="EMBL/GenBank/DDBJ databases">
        <authorList>
            <person name="Zhang X."/>
            <person name="Yuan J."/>
            <person name="Li F."/>
            <person name="Xiang J."/>
        </authorList>
    </citation>
    <scope>NUCLEOTIDE SEQUENCE [LARGE SCALE GENOMIC DNA]</scope>
    <source>
        <tissue evidence="13">Muscle</tissue>
    </source>
</reference>
<keyword evidence="3" id="KW-0645">Protease</keyword>
<comment type="similarity">
    <text evidence="2 10">Belongs to the peptidase M14 family.</text>
</comment>
<keyword evidence="13" id="KW-0121">Carboxypeptidase</keyword>
<dbReference type="InterPro" id="IPR000834">
    <property type="entry name" value="Peptidase_M14"/>
</dbReference>
<comment type="caution">
    <text evidence="13">The sequence shown here is derived from an EMBL/GenBank/DDBJ whole genome shotgun (WGS) entry which is preliminary data.</text>
</comment>
<dbReference type="AlphaFoldDB" id="A0A423STR0"/>
<evidence type="ECO:0000256" key="4">
    <source>
        <dbReference type="ARBA" id="ARBA00022723"/>
    </source>
</evidence>
<evidence type="ECO:0000256" key="5">
    <source>
        <dbReference type="ARBA" id="ARBA00022729"/>
    </source>
</evidence>
<evidence type="ECO:0000259" key="12">
    <source>
        <dbReference type="PROSITE" id="PS52035"/>
    </source>
</evidence>
<feature type="transmembrane region" description="Helical" evidence="11">
    <location>
        <begin position="200"/>
        <end position="221"/>
    </location>
</feature>
<dbReference type="PROSITE" id="PS52035">
    <property type="entry name" value="PEPTIDASE_M14"/>
    <property type="match status" value="1"/>
</dbReference>
<dbReference type="OrthoDB" id="6334805at2759"/>
<name>A0A423STR0_PENVA</name>
<dbReference type="PANTHER" id="PTHR11705:SF143">
    <property type="entry name" value="SLL0236 PROTEIN"/>
    <property type="match status" value="1"/>
</dbReference>
<evidence type="ECO:0000256" key="2">
    <source>
        <dbReference type="ARBA" id="ARBA00005988"/>
    </source>
</evidence>
<evidence type="ECO:0000256" key="7">
    <source>
        <dbReference type="ARBA" id="ARBA00022833"/>
    </source>
</evidence>
<evidence type="ECO:0000256" key="9">
    <source>
        <dbReference type="ARBA" id="ARBA00023157"/>
    </source>
</evidence>
<sequence length="433" mass="47972">MVTCNKYLRTASGILKIAETVTVATTFGLFRGIPLTFGSTHHFAGGIGTDTDFFAGGAMVTALIVTPLFFVFYLLGRNEIRKTGMEVLLNFILSVFLFVSGSLCLAFYNSTPLPSPWNSKKKEGIAMGVFCYISASFYVADTFPRTPKPRHLEENPPPTTDGADHTLPFHHKGDSATFPSRGIACTRPSRRQRATWARGAASVGVMKLFSASLLCFLVSWVTCASAGRYEGFQVLRVSPRKDVETKLLERMEQEGYLDVFRRGRDGSVDVLVDKAKAKLLADFGLKSDTLLSDVDRLVENQMRGRGQVRYGNVTWDRYNTLEEIYDYMDHIASEHPDVATVFSLGKTWEGRDIKALRLTRDGDEDTKPIVFLDAAPAVASYTFHSLMHDATGLLSSAVWVVAPSMNPDGYEYTWTGSLQGGRSQQEFRLPLDG</sequence>
<dbReference type="GO" id="GO:0004181">
    <property type="term" value="F:metallocarboxypeptidase activity"/>
    <property type="evidence" value="ECO:0007669"/>
    <property type="project" value="InterPro"/>
</dbReference>
<keyword evidence="9" id="KW-1015">Disulfide bond</keyword>
<keyword evidence="11" id="KW-0812">Transmembrane</keyword>
<keyword evidence="8" id="KW-0482">Metalloprotease</keyword>
<dbReference type="GO" id="GO:0008270">
    <property type="term" value="F:zinc ion binding"/>
    <property type="evidence" value="ECO:0007669"/>
    <property type="project" value="InterPro"/>
</dbReference>
<dbReference type="Gene3D" id="3.40.630.10">
    <property type="entry name" value="Zn peptidases"/>
    <property type="match status" value="1"/>
</dbReference>
<comment type="cofactor">
    <cofactor evidence="1">
        <name>Zn(2+)</name>
        <dbReference type="ChEBI" id="CHEBI:29105"/>
    </cofactor>
</comment>
<evidence type="ECO:0000313" key="13">
    <source>
        <dbReference type="EMBL" id="ROT67614.1"/>
    </source>
</evidence>
<gene>
    <name evidence="13" type="ORF">C7M84_014290</name>
</gene>
<dbReference type="Gene3D" id="3.30.70.340">
    <property type="entry name" value="Metallocarboxypeptidase-like"/>
    <property type="match status" value="1"/>
</dbReference>
<feature type="transmembrane region" description="Helical" evidence="11">
    <location>
        <begin position="124"/>
        <end position="140"/>
    </location>
</feature>
<evidence type="ECO:0000256" key="11">
    <source>
        <dbReference type="SAM" id="Phobius"/>
    </source>
</evidence>
<protein>
    <submittedName>
        <fullName evidence="13">Zinc carboxypeptidase A 1</fullName>
    </submittedName>
</protein>
<evidence type="ECO:0000256" key="6">
    <source>
        <dbReference type="ARBA" id="ARBA00022801"/>
    </source>
</evidence>
<keyword evidence="14" id="KW-1185">Reference proteome</keyword>
<organism evidence="13 14">
    <name type="scientific">Penaeus vannamei</name>
    <name type="common">Whiteleg shrimp</name>
    <name type="synonym">Litopenaeus vannamei</name>
    <dbReference type="NCBI Taxonomy" id="6689"/>
    <lineage>
        <taxon>Eukaryota</taxon>
        <taxon>Metazoa</taxon>
        <taxon>Ecdysozoa</taxon>
        <taxon>Arthropoda</taxon>
        <taxon>Crustacea</taxon>
        <taxon>Multicrustacea</taxon>
        <taxon>Malacostraca</taxon>
        <taxon>Eumalacostraca</taxon>
        <taxon>Eucarida</taxon>
        <taxon>Decapoda</taxon>
        <taxon>Dendrobranchiata</taxon>
        <taxon>Penaeoidea</taxon>
        <taxon>Penaeidae</taxon>
        <taxon>Penaeus</taxon>
    </lineage>
</organism>
<feature type="transmembrane region" description="Helical" evidence="11">
    <location>
        <begin position="87"/>
        <end position="108"/>
    </location>
</feature>
<evidence type="ECO:0000256" key="1">
    <source>
        <dbReference type="ARBA" id="ARBA00001947"/>
    </source>
</evidence>
<dbReference type="GO" id="GO:0005615">
    <property type="term" value="C:extracellular space"/>
    <property type="evidence" value="ECO:0007669"/>
    <property type="project" value="TreeGrafter"/>
</dbReference>
<dbReference type="GO" id="GO:0006508">
    <property type="term" value="P:proteolysis"/>
    <property type="evidence" value="ECO:0007669"/>
    <property type="project" value="UniProtKB-KW"/>
</dbReference>
<feature type="transmembrane region" description="Helical" evidence="11">
    <location>
        <begin position="53"/>
        <end position="75"/>
    </location>
</feature>
<feature type="domain" description="Peptidase M14" evidence="12">
    <location>
        <begin position="317"/>
        <end position="433"/>
    </location>
</feature>
<evidence type="ECO:0000256" key="10">
    <source>
        <dbReference type="PROSITE-ProRule" id="PRU01379"/>
    </source>
</evidence>
<accession>A0A423STR0</accession>